<evidence type="ECO:0000313" key="2">
    <source>
        <dbReference type="Proteomes" id="UP001497482"/>
    </source>
</evidence>
<accession>A0AAV2KQH6</accession>
<sequence>MRVIQYIQGLSFAKIQGFCMHSKSLIAPPLSFKSRTAPARPPHNADPPRARARVSLWSEVRKRKEGAGLAGWPLLQTKRINAKLKSNPRVAEAIVTSRPQDTASSRTPIVLWKCMPSWPGVCQAEDSEGGVDGIGGS</sequence>
<dbReference type="Proteomes" id="UP001497482">
    <property type="component" value="Chromosome 19"/>
</dbReference>
<dbReference type="EMBL" id="OZ035841">
    <property type="protein sequence ID" value="CAL1590843.1"/>
    <property type="molecule type" value="Genomic_DNA"/>
</dbReference>
<protein>
    <submittedName>
        <fullName evidence="1">Uncharacterized protein</fullName>
    </submittedName>
</protein>
<proteinExistence type="predicted"/>
<reference evidence="1 2" key="1">
    <citation type="submission" date="2024-04" db="EMBL/GenBank/DDBJ databases">
        <authorList>
            <person name="Waldvogel A.-M."/>
            <person name="Schoenle A."/>
        </authorList>
    </citation>
    <scope>NUCLEOTIDE SEQUENCE [LARGE SCALE GENOMIC DNA]</scope>
</reference>
<dbReference type="AlphaFoldDB" id="A0AAV2KQH6"/>
<gene>
    <name evidence="1" type="ORF">KC01_LOCUS20290</name>
</gene>
<evidence type="ECO:0000313" key="1">
    <source>
        <dbReference type="EMBL" id="CAL1590843.1"/>
    </source>
</evidence>
<keyword evidence="2" id="KW-1185">Reference proteome</keyword>
<organism evidence="1 2">
    <name type="scientific">Knipowitschia caucasica</name>
    <name type="common">Caucasian dwarf goby</name>
    <name type="synonym">Pomatoschistus caucasicus</name>
    <dbReference type="NCBI Taxonomy" id="637954"/>
    <lineage>
        <taxon>Eukaryota</taxon>
        <taxon>Metazoa</taxon>
        <taxon>Chordata</taxon>
        <taxon>Craniata</taxon>
        <taxon>Vertebrata</taxon>
        <taxon>Euteleostomi</taxon>
        <taxon>Actinopterygii</taxon>
        <taxon>Neopterygii</taxon>
        <taxon>Teleostei</taxon>
        <taxon>Neoteleostei</taxon>
        <taxon>Acanthomorphata</taxon>
        <taxon>Gobiaria</taxon>
        <taxon>Gobiiformes</taxon>
        <taxon>Gobioidei</taxon>
        <taxon>Gobiidae</taxon>
        <taxon>Gobiinae</taxon>
        <taxon>Knipowitschia</taxon>
    </lineage>
</organism>
<name>A0AAV2KQH6_KNICA</name>